<reference evidence="1 2" key="1">
    <citation type="submission" date="2018-06" db="EMBL/GenBank/DDBJ databases">
        <title>Comparative genomics reveals the genomic features of Rhizophagus irregularis, R. cerebriforme, R. diaphanum and Gigaspora rosea, and their symbiotic lifestyle signature.</title>
        <authorList>
            <person name="Morin E."/>
            <person name="San Clemente H."/>
            <person name="Chen E.C.H."/>
            <person name="De La Providencia I."/>
            <person name="Hainaut M."/>
            <person name="Kuo A."/>
            <person name="Kohler A."/>
            <person name="Murat C."/>
            <person name="Tang N."/>
            <person name="Roy S."/>
            <person name="Loubradou J."/>
            <person name="Henrissat B."/>
            <person name="Grigoriev I.V."/>
            <person name="Corradi N."/>
            <person name="Roux C."/>
            <person name="Martin F.M."/>
        </authorList>
    </citation>
    <scope>NUCLEOTIDE SEQUENCE [LARGE SCALE GENOMIC DNA]</scope>
    <source>
        <strain evidence="1 2">DAOM 194757</strain>
    </source>
</reference>
<sequence>MFGGYKPIDWNNQYNNQTRYCKVGFIFSLKNGNIQNSIFNHIKEPEKAIYCGSIIGPIFGIVLQSVHDKSLAFIAEEYLILQIIKKF</sequence>
<evidence type="ECO:0000313" key="2">
    <source>
        <dbReference type="Proteomes" id="UP000266673"/>
    </source>
</evidence>
<dbReference type="Proteomes" id="UP000266673">
    <property type="component" value="Unassembled WGS sequence"/>
</dbReference>
<gene>
    <name evidence="1" type="ORF">C2G38_2209829</name>
</gene>
<protein>
    <submittedName>
        <fullName evidence="1">Uncharacterized protein</fullName>
    </submittedName>
</protein>
<accession>A0A397UJX7</accession>
<keyword evidence="2" id="KW-1185">Reference proteome</keyword>
<organism evidence="1 2">
    <name type="scientific">Gigaspora rosea</name>
    <dbReference type="NCBI Taxonomy" id="44941"/>
    <lineage>
        <taxon>Eukaryota</taxon>
        <taxon>Fungi</taxon>
        <taxon>Fungi incertae sedis</taxon>
        <taxon>Mucoromycota</taxon>
        <taxon>Glomeromycotina</taxon>
        <taxon>Glomeromycetes</taxon>
        <taxon>Diversisporales</taxon>
        <taxon>Gigasporaceae</taxon>
        <taxon>Gigaspora</taxon>
    </lineage>
</organism>
<dbReference type="EMBL" id="QKWP01001418">
    <property type="protein sequence ID" value="RIB09089.1"/>
    <property type="molecule type" value="Genomic_DNA"/>
</dbReference>
<dbReference type="AlphaFoldDB" id="A0A397UJX7"/>
<proteinExistence type="predicted"/>
<evidence type="ECO:0000313" key="1">
    <source>
        <dbReference type="EMBL" id="RIB09089.1"/>
    </source>
</evidence>
<comment type="caution">
    <text evidence="1">The sequence shown here is derived from an EMBL/GenBank/DDBJ whole genome shotgun (WGS) entry which is preliminary data.</text>
</comment>
<name>A0A397UJX7_9GLOM</name>